<organism evidence="3 4">
    <name type="scientific">Cordyceps militaris (strain CM01)</name>
    <name type="common">Caterpillar fungus</name>
    <dbReference type="NCBI Taxonomy" id="983644"/>
    <lineage>
        <taxon>Eukaryota</taxon>
        <taxon>Fungi</taxon>
        <taxon>Dikarya</taxon>
        <taxon>Ascomycota</taxon>
        <taxon>Pezizomycotina</taxon>
        <taxon>Sordariomycetes</taxon>
        <taxon>Hypocreomycetidae</taxon>
        <taxon>Hypocreales</taxon>
        <taxon>Cordycipitaceae</taxon>
        <taxon>Cordyceps</taxon>
    </lineage>
</organism>
<proteinExistence type="predicted"/>
<evidence type="ECO:0000313" key="3">
    <source>
        <dbReference type="EMBL" id="EGX95249.1"/>
    </source>
</evidence>
<protein>
    <recommendedName>
        <fullName evidence="5">Integral membrane protein</fullName>
    </recommendedName>
</protein>
<gene>
    <name evidence="3" type="ORF">CCM_03521</name>
</gene>
<dbReference type="EMBL" id="JH126400">
    <property type="protein sequence ID" value="EGX95249.1"/>
    <property type="molecule type" value="Genomic_DNA"/>
</dbReference>
<evidence type="ECO:0008006" key="5">
    <source>
        <dbReference type="Google" id="ProtNLM"/>
    </source>
</evidence>
<reference evidence="3 4" key="1">
    <citation type="journal article" date="2011" name="Genome Biol.">
        <title>Genome sequence of the insect pathogenic fungus Cordyceps militaris, a valued traditional Chinese medicine.</title>
        <authorList>
            <person name="Zheng P."/>
            <person name="Xia Y."/>
            <person name="Xiao G."/>
            <person name="Xiong C."/>
            <person name="Hu X."/>
            <person name="Zhang S."/>
            <person name="Zheng H."/>
            <person name="Huang Y."/>
            <person name="Zhou Y."/>
            <person name="Wang S."/>
            <person name="Zhao G.P."/>
            <person name="Liu X."/>
            <person name="St Leger R.J."/>
            <person name="Wang C."/>
        </authorList>
    </citation>
    <scope>NUCLEOTIDE SEQUENCE [LARGE SCALE GENOMIC DNA]</scope>
    <source>
        <strain evidence="3 4">CM01</strain>
    </source>
</reference>
<dbReference type="AlphaFoldDB" id="G3JB91"/>
<feature type="region of interest" description="Disordered" evidence="1">
    <location>
        <begin position="311"/>
        <end position="335"/>
    </location>
</feature>
<feature type="region of interest" description="Disordered" evidence="1">
    <location>
        <begin position="355"/>
        <end position="378"/>
    </location>
</feature>
<keyword evidence="2" id="KW-1133">Transmembrane helix</keyword>
<dbReference type="OrthoDB" id="5426355at2759"/>
<dbReference type="eggNOG" id="ENOG502SPC3">
    <property type="taxonomic scope" value="Eukaryota"/>
</dbReference>
<dbReference type="HOGENOM" id="CLU_731617_0_0_1"/>
<sequence>MYRSSVAHGRCTAEIRPFQDCSSANPRPASSRLAPFPFHFPTSIPPLSLLTSSTKQSSLPSHVEPFILLPLTRPVCTQLVPFRVSGTSGTHYRLPLLAARNNTAPHCQAHNAHSHHPSARFFTNIDSLVPLDKSFINRGGQEEKIHSPANQVPVTTIVPFADRNKLPACAVSCKALYDANANCVPPIIPSGPVSGYESCFCINQNVAALSTATDAVCNDVCSAESGGQASVASWFGSLCHVSATGGTTKTTTTTKGSTSGSTGSGSSNKSGDWISNHWQWVIMLVVLIVVIAGVWIGACIWRRRYLRRKDRQTSLGQKQSGSASRPSWGPGAAVAAGVRASDSAVPMTYSNNPEAAYPSFESAEKPKQKKKWTVTSRT</sequence>
<dbReference type="KEGG" id="cmt:CCM_03521"/>
<dbReference type="RefSeq" id="XP_006668735.1">
    <property type="nucleotide sequence ID" value="XM_006668672.1"/>
</dbReference>
<feature type="transmembrane region" description="Helical" evidence="2">
    <location>
        <begin position="278"/>
        <end position="301"/>
    </location>
</feature>
<accession>G3JB91</accession>
<evidence type="ECO:0000256" key="1">
    <source>
        <dbReference type="SAM" id="MobiDB-lite"/>
    </source>
</evidence>
<dbReference type="GeneID" id="18165547"/>
<keyword evidence="2" id="KW-0812">Transmembrane</keyword>
<evidence type="ECO:0000313" key="4">
    <source>
        <dbReference type="Proteomes" id="UP000001610"/>
    </source>
</evidence>
<feature type="region of interest" description="Disordered" evidence="1">
    <location>
        <begin position="247"/>
        <end position="269"/>
    </location>
</feature>
<name>G3JB91_CORMM</name>
<dbReference type="InParanoid" id="G3JB91"/>
<evidence type="ECO:0000256" key="2">
    <source>
        <dbReference type="SAM" id="Phobius"/>
    </source>
</evidence>
<dbReference type="VEuPathDB" id="FungiDB:CCM_03521"/>
<dbReference type="Proteomes" id="UP000001610">
    <property type="component" value="Unassembled WGS sequence"/>
</dbReference>
<keyword evidence="2" id="KW-0472">Membrane</keyword>
<keyword evidence="4" id="KW-1185">Reference proteome</keyword>
<feature type="compositionally biased region" description="Polar residues" evidence="1">
    <location>
        <begin position="313"/>
        <end position="325"/>
    </location>
</feature>